<comment type="caution">
    <text evidence="4">The sequence shown here is derived from an EMBL/GenBank/DDBJ whole genome shotgun (WGS) entry which is preliminary data.</text>
</comment>
<organism evidence="4 5">
    <name type="scientific">Spongiactinospora rosea</name>
    <dbReference type="NCBI Taxonomy" id="2248750"/>
    <lineage>
        <taxon>Bacteria</taxon>
        <taxon>Bacillati</taxon>
        <taxon>Actinomycetota</taxon>
        <taxon>Actinomycetes</taxon>
        <taxon>Streptosporangiales</taxon>
        <taxon>Streptosporangiaceae</taxon>
        <taxon>Spongiactinospora</taxon>
    </lineage>
</organism>
<accession>A0A366M4G8</accession>
<keyword evidence="5" id="KW-1185">Reference proteome</keyword>
<evidence type="ECO:0000313" key="5">
    <source>
        <dbReference type="Proteomes" id="UP000253303"/>
    </source>
</evidence>
<dbReference type="Proteomes" id="UP000253303">
    <property type="component" value="Unassembled WGS sequence"/>
</dbReference>
<dbReference type="SUPFAM" id="SSF46689">
    <property type="entry name" value="Homeodomain-like"/>
    <property type="match status" value="1"/>
</dbReference>
<dbReference type="PANTHER" id="PTHR30055:SF219">
    <property type="entry name" value="TRANSCRIPTIONAL REGULATORY PROTEIN"/>
    <property type="match status" value="1"/>
</dbReference>
<dbReference type="RefSeq" id="WP_113980095.1">
    <property type="nucleotide sequence ID" value="NZ_QMEY01000002.1"/>
</dbReference>
<dbReference type="Pfam" id="PF00440">
    <property type="entry name" value="TetR_N"/>
    <property type="match status" value="1"/>
</dbReference>
<name>A0A366M4G8_9ACTN</name>
<dbReference type="InterPro" id="IPR009057">
    <property type="entry name" value="Homeodomain-like_sf"/>
</dbReference>
<dbReference type="PANTHER" id="PTHR30055">
    <property type="entry name" value="HTH-TYPE TRANSCRIPTIONAL REGULATOR RUTR"/>
    <property type="match status" value="1"/>
</dbReference>
<dbReference type="Gene3D" id="1.10.357.10">
    <property type="entry name" value="Tetracycline Repressor, domain 2"/>
    <property type="match status" value="1"/>
</dbReference>
<dbReference type="OrthoDB" id="2356263at2"/>
<sequence>MGHREDLLEGAKRCLYERGYAHTTTRDIVAASGTNLASIGYHFGSKEALLTQALIEILSDWSDSIEGIDLPEHTAGDPIDQFQEIWERVTGVFSQGAKEWTGSFEAFVQMKRSPEVLASIARKYEEGRLGLPKVFEGVVDADGERANRAFGGLLLSLLIGQAVQREVDPEHAPTARDLAEAIRLFAAAAAKAEQRDD</sequence>
<dbReference type="GO" id="GO:0000976">
    <property type="term" value="F:transcription cis-regulatory region binding"/>
    <property type="evidence" value="ECO:0007669"/>
    <property type="project" value="TreeGrafter"/>
</dbReference>
<reference evidence="4 5" key="1">
    <citation type="submission" date="2018-06" db="EMBL/GenBank/DDBJ databases">
        <title>Sphaerisporangium craniellae sp. nov., isolated from a marine sponge in the South China Sea.</title>
        <authorList>
            <person name="Li L."/>
        </authorList>
    </citation>
    <scope>NUCLEOTIDE SEQUENCE [LARGE SCALE GENOMIC DNA]</scope>
    <source>
        <strain evidence="4 5">LHW63015</strain>
    </source>
</reference>
<dbReference type="InterPro" id="IPR001647">
    <property type="entry name" value="HTH_TetR"/>
</dbReference>
<keyword evidence="1 2" id="KW-0238">DNA-binding</keyword>
<dbReference type="PRINTS" id="PR00455">
    <property type="entry name" value="HTHTETR"/>
</dbReference>
<feature type="domain" description="HTH tetR-type" evidence="3">
    <location>
        <begin position="1"/>
        <end position="61"/>
    </location>
</feature>
<dbReference type="GO" id="GO:0003700">
    <property type="term" value="F:DNA-binding transcription factor activity"/>
    <property type="evidence" value="ECO:0007669"/>
    <property type="project" value="TreeGrafter"/>
</dbReference>
<proteinExistence type="predicted"/>
<evidence type="ECO:0000259" key="3">
    <source>
        <dbReference type="PROSITE" id="PS50977"/>
    </source>
</evidence>
<dbReference type="EMBL" id="QMEY01000002">
    <property type="protein sequence ID" value="RBQ21138.1"/>
    <property type="molecule type" value="Genomic_DNA"/>
</dbReference>
<feature type="DNA-binding region" description="H-T-H motif" evidence="2">
    <location>
        <begin position="24"/>
        <end position="43"/>
    </location>
</feature>
<evidence type="ECO:0000256" key="1">
    <source>
        <dbReference type="ARBA" id="ARBA00023125"/>
    </source>
</evidence>
<dbReference type="InterPro" id="IPR050109">
    <property type="entry name" value="HTH-type_TetR-like_transc_reg"/>
</dbReference>
<dbReference type="PROSITE" id="PS50977">
    <property type="entry name" value="HTH_TETR_2"/>
    <property type="match status" value="1"/>
</dbReference>
<evidence type="ECO:0000313" key="4">
    <source>
        <dbReference type="EMBL" id="RBQ21138.1"/>
    </source>
</evidence>
<dbReference type="AlphaFoldDB" id="A0A366M4G8"/>
<protein>
    <submittedName>
        <fullName evidence="4">TetR family transcriptional regulator</fullName>
    </submittedName>
</protein>
<evidence type="ECO:0000256" key="2">
    <source>
        <dbReference type="PROSITE-ProRule" id="PRU00335"/>
    </source>
</evidence>
<gene>
    <name evidence="4" type="ORF">DP939_07140</name>
</gene>